<dbReference type="RefSeq" id="WP_157743733.1">
    <property type="nucleotide sequence ID" value="NZ_JBHLYF010000005.1"/>
</dbReference>
<dbReference type="AlphaFoldDB" id="A0A1C5J1E7"/>
<dbReference type="Pfam" id="PF00884">
    <property type="entry name" value="Sulfatase"/>
    <property type="match status" value="1"/>
</dbReference>
<dbReference type="Proteomes" id="UP000198210">
    <property type="component" value="Chromosome I"/>
</dbReference>
<feature type="transmembrane region" description="Helical" evidence="2">
    <location>
        <begin position="89"/>
        <end position="107"/>
    </location>
</feature>
<organism evidence="4 5">
    <name type="scientific">Micromonospora siamensis</name>
    <dbReference type="NCBI Taxonomy" id="299152"/>
    <lineage>
        <taxon>Bacteria</taxon>
        <taxon>Bacillati</taxon>
        <taxon>Actinomycetota</taxon>
        <taxon>Actinomycetes</taxon>
        <taxon>Micromonosporales</taxon>
        <taxon>Micromonosporaceae</taxon>
        <taxon>Micromonospora</taxon>
    </lineage>
</organism>
<keyword evidence="2" id="KW-0472">Membrane</keyword>
<dbReference type="EMBL" id="LT607751">
    <property type="protein sequence ID" value="SCG64404.1"/>
    <property type="molecule type" value="Genomic_DNA"/>
</dbReference>
<evidence type="ECO:0000256" key="1">
    <source>
        <dbReference type="SAM" id="MobiDB-lite"/>
    </source>
</evidence>
<name>A0A1C5J1E7_9ACTN</name>
<accession>A0A1C5J1E7</accession>
<feature type="domain" description="Sulfatase N-terminal" evidence="3">
    <location>
        <begin position="294"/>
        <end position="505"/>
    </location>
</feature>
<dbReference type="InterPro" id="IPR017850">
    <property type="entry name" value="Alkaline_phosphatase_core_sf"/>
</dbReference>
<proteinExistence type="predicted"/>
<dbReference type="InterPro" id="IPR000917">
    <property type="entry name" value="Sulfatase_N"/>
</dbReference>
<feature type="transmembrane region" description="Helical" evidence="2">
    <location>
        <begin position="64"/>
        <end position="82"/>
    </location>
</feature>
<feature type="transmembrane region" description="Helical" evidence="2">
    <location>
        <begin position="179"/>
        <end position="199"/>
    </location>
</feature>
<evidence type="ECO:0000256" key="2">
    <source>
        <dbReference type="SAM" id="Phobius"/>
    </source>
</evidence>
<dbReference type="Gene3D" id="3.40.720.10">
    <property type="entry name" value="Alkaline Phosphatase, subunit A"/>
    <property type="match status" value="1"/>
</dbReference>
<feature type="transmembrane region" description="Helical" evidence="2">
    <location>
        <begin position="35"/>
        <end position="52"/>
    </location>
</feature>
<dbReference type="SUPFAM" id="SSF53649">
    <property type="entry name" value="Alkaline phosphatase-like"/>
    <property type="match status" value="1"/>
</dbReference>
<protein>
    <submittedName>
        <fullName evidence="4">Sulfatase</fullName>
    </submittedName>
</protein>
<keyword evidence="2" id="KW-0812">Transmembrane</keyword>
<feature type="transmembrane region" description="Helical" evidence="2">
    <location>
        <begin position="142"/>
        <end position="167"/>
    </location>
</feature>
<reference evidence="4 5" key="1">
    <citation type="submission" date="2016-06" db="EMBL/GenBank/DDBJ databases">
        <authorList>
            <person name="Kjaerup R.B."/>
            <person name="Dalgaard T.S."/>
            <person name="Juul-Madsen H.R."/>
        </authorList>
    </citation>
    <scope>NUCLEOTIDE SEQUENCE [LARGE SCALE GENOMIC DNA]</scope>
    <source>
        <strain evidence="4 5">DSM 45097</strain>
    </source>
</reference>
<keyword evidence="5" id="KW-1185">Reference proteome</keyword>
<evidence type="ECO:0000259" key="3">
    <source>
        <dbReference type="Pfam" id="PF00884"/>
    </source>
</evidence>
<keyword evidence="2" id="KW-1133">Transmembrane helix</keyword>
<evidence type="ECO:0000313" key="5">
    <source>
        <dbReference type="Proteomes" id="UP000198210"/>
    </source>
</evidence>
<feature type="region of interest" description="Disordered" evidence="1">
    <location>
        <begin position="1"/>
        <end position="32"/>
    </location>
</feature>
<evidence type="ECO:0000313" key="4">
    <source>
        <dbReference type="EMBL" id="SCG64404.1"/>
    </source>
</evidence>
<gene>
    <name evidence="4" type="ORF">GA0074704_4023</name>
</gene>
<sequence>MRTDTTSRTPAAAEPADQPDGAAPQTDPGRRSRPAAVVATGLAALLVLAALAAPDRLGGLDASAFVRIPVEALLIAALLLALPWRAGRVVAASAGAALGLLAVLKLLDMGFFEARDRPFDLLQDWTMLDDGLSFLADSIGSVGAWAVAVLTVLLTAGLVVATARSVLRLGRSARRHRAATTRVVAALTVAWTLCALLGVRTAPGGPVADASASALVRDHVAQVRAGLRDRDTFATRIGVDAFADTPGDRLLGGLRGKDVVVSFVESYGRVAVEDPAISPGVTAVLDDGTRRLRAAGFTARSAYLTSPTAGGGSWLAHATLLSGLRVDNERRHTDLLASDRLTLNGAFRRAGWQTVGVLPAATQPWPEARFYTYDRYYDAARLAYRGPKFSYAPMPDQYTLATFQRLERGRPGHAPLMAEIPLVSSHTPWAPLPEPVGWDRAGDAGAYAGMPERGESPDAVWQDPARVRAAYGRSIRYSVGTLVSWLERYGDDDLVLVFLGDHQPAPIVTGPGASRDVPVTVVARDPAVLARIAGWGWQDGLRPGPDAPVWPMDSFRDRFLTAFAH</sequence>